<gene>
    <name evidence="2" type="ORF">LIP50_14635</name>
</gene>
<accession>A0ABS8D1Q6</accession>
<dbReference type="Pfam" id="PF03691">
    <property type="entry name" value="UPF0167"/>
    <property type="match status" value="1"/>
</dbReference>
<evidence type="ECO:0000256" key="1">
    <source>
        <dbReference type="ARBA" id="ARBA00008525"/>
    </source>
</evidence>
<comment type="similarity">
    <text evidence="1">Belongs to the UPF0167 family.</text>
</comment>
<organism evidence="2 3">
    <name type="scientific">Intestinibacter bartlettii</name>
    <dbReference type="NCBI Taxonomy" id="261299"/>
    <lineage>
        <taxon>Bacteria</taxon>
        <taxon>Bacillati</taxon>
        <taxon>Bacillota</taxon>
        <taxon>Clostridia</taxon>
        <taxon>Peptostreptococcales</taxon>
        <taxon>Peptostreptococcaceae</taxon>
        <taxon>Intestinibacter</taxon>
    </lineage>
</organism>
<proteinExistence type="inferred from homology"/>
<dbReference type="Proteomes" id="UP001299409">
    <property type="component" value="Unassembled WGS sequence"/>
</dbReference>
<protein>
    <submittedName>
        <fullName evidence="2">CbrC family protein</fullName>
    </submittedName>
</protein>
<sequence>MEEVKFKYFPNAIKEVFTTGDIQVCDCCGEEIDVYYEGPFYSEKEIEVLCPKCIASGRAAKELEGQFIDDECVDEINDEEKLGELIYKTPSYTAEQEAYWLAHCDDFCAFIGKVTWQQIKDMNIEYVVDELEEYDTKEVKEILNGESDMVGYLFKCLHCDKYRLHIEV</sequence>
<reference evidence="2 3" key="1">
    <citation type="submission" date="2021-10" db="EMBL/GenBank/DDBJ databases">
        <title>Collection of gut derived symbiotic bacterial strains cultured from healthy donors.</title>
        <authorList>
            <person name="Lin H."/>
            <person name="Littmann E."/>
            <person name="Claire K."/>
            <person name="Pamer E."/>
        </authorList>
    </citation>
    <scope>NUCLEOTIDE SEQUENCE [LARGE SCALE GENOMIC DNA]</scope>
    <source>
        <strain evidence="2 3">MSK.17.68</strain>
    </source>
</reference>
<name>A0ABS8D1Q6_9FIRM</name>
<dbReference type="RefSeq" id="WP_226915455.1">
    <property type="nucleotide sequence ID" value="NZ_BAABXU010000001.1"/>
</dbReference>
<evidence type="ECO:0000313" key="3">
    <source>
        <dbReference type="Proteomes" id="UP001299409"/>
    </source>
</evidence>
<keyword evidence="3" id="KW-1185">Reference proteome</keyword>
<dbReference type="EMBL" id="JAJBMB010000026">
    <property type="protein sequence ID" value="MCB5447435.1"/>
    <property type="molecule type" value="Genomic_DNA"/>
</dbReference>
<dbReference type="InterPro" id="IPR005363">
    <property type="entry name" value="UPF0167"/>
</dbReference>
<comment type="caution">
    <text evidence="2">The sequence shown here is derived from an EMBL/GenBank/DDBJ whole genome shotgun (WGS) entry which is preliminary data.</text>
</comment>
<evidence type="ECO:0000313" key="2">
    <source>
        <dbReference type="EMBL" id="MCB5447435.1"/>
    </source>
</evidence>